<keyword evidence="2" id="KW-1185">Reference proteome</keyword>
<dbReference type="GO" id="GO:0042398">
    <property type="term" value="P:modified amino acid biosynthetic process"/>
    <property type="evidence" value="ECO:0007669"/>
    <property type="project" value="InterPro"/>
</dbReference>
<comment type="caution">
    <text evidence="1">The sequence shown here is derived from an EMBL/GenBank/DDBJ whole genome shotgun (WGS) entry which is preliminary data.</text>
</comment>
<dbReference type="AlphaFoldDB" id="A0A2N4U1E9"/>
<dbReference type="GO" id="GO:0004357">
    <property type="term" value="F:glutamate-cysteine ligase activity"/>
    <property type="evidence" value="ECO:0007669"/>
    <property type="project" value="InterPro"/>
</dbReference>
<evidence type="ECO:0000313" key="1">
    <source>
        <dbReference type="EMBL" id="PLC48848.1"/>
    </source>
</evidence>
<dbReference type="SUPFAM" id="SSF55931">
    <property type="entry name" value="Glutamine synthetase/guanido kinase"/>
    <property type="match status" value="1"/>
</dbReference>
<gene>
    <name evidence="1" type="ORF">CR159_16055</name>
</gene>
<dbReference type="EMBL" id="PDNW01000015">
    <property type="protein sequence ID" value="PLC48848.1"/>
    <property type="molecule type" value="Genomic_DNA"/>
</dbReference>
<protein>
    <recommendedName>
        <fullName evidence="3">Glutamate--cysteine ligase</fullName>
    </recommendedName>
</protein>
<dbReference type="Pfam" id="PF04107">
    <property type="entry name" value="GCS2"/>
    <property type="match status" value="1"/>
</dbReference>
<evidence type="ECO:0000313" key="2">
    <source>
        <dbReference type="Proteomes" id="UP000234190"/>
    </source>
</evidence>
<evidence type="ECO:0008006" key="3">
    <source>
        <dbReference type="Google" id="ProtNLM"/>
    </source>
</evidence>
<name>A0A2N4U1E9_9BURK</name>
<dbReference type="Proteomes" id="UP000234190">
    <property type="component" value="Unassembled WGS sequence"/>
</dbReference>
<dbReference type="Gene3D" id="3.30.590.20">
    <property type="match status" value="1"/>
</dbReference>
<dbReference type="InterPro" id="IPR006336">
    <property type="entry name" value="GCS2"/>
</dbReference>
<accession>A0A2N4U1E9</accession>
<organism evidence="1 2">
    <name type="scientific">Pollutimonas subterranea</name>
    <dbReference type="NCBI Taxonomy" id="2045210"/>
    <lineage>
        <taxon>Bacteria</taxon>
        <taxon>Pseudomonadati</taxon>
        <taxon>Pseudomonadota</taxon>
        <taxon>Betaproteobacteria</taxon>
        <taxon>Burkholderiales</taxon>
        <taxon>Alcaligenaceae</taxon>
        <taxon>Pollutimonas</taxon>
    </lineage>
</organism>
<dbReference type="InterPro" id="IPR014746">
    <property type="entry name" value="Gln_synth/guanido_kin_cat_dom"/>
</dbReference>
<reference evidence="1 2" key="1">
    <citation type="submission" date="2017-10" db="EMBL/GenBank/DDBJ databases">
        <title>Two draft genome sequences of Pusillimonas sp. strains isolated from a nitrate- and radionuclide-contaminated groundwater in Russia.</title>
        <authorList>
            <person name="Grouzdev D.S."/>
            <person name="Tourova T.P."/>
            <person name="Goeva M.A."/>
            <person name="Babich T.L."/>
            <person name="Sokolova D.S."/>
            <person name="Abdullin R."/>
            <person name="Poltaraus A.B."/>
            <person name="Toshchakov S.V."/>
            <person name="Nazina T.N."/>
        </authorList>
    </citation>
    <scope>NUCLEOTIDE SEQUENCE [LARGE SCALE GENOMIC DNA]</scope>
    <source>
        <strain evidence="1 2">JR1/69-3-13</strain>
    </source>
</reference>
<sequence length="485" mass="52473">MVVAHAVSGASLPVDRYFDALSRIKRTRGVSSTPVLLSGRCVGLQTDEAYCGLDNGFNLLETATVAVEGGPGGLARLSALAHRELADTLGALDADGACVLNVSQHPDCPRDAAWYDRVCVPRPIYRELRDHRGWHHWEGMDAKAQNGANTSVPIAGAARSLNVVLGLAAASIALFANSPLESGAATGLKENRLTIWPRVFEPARFVGDAMLAQYPARPFRDLGDYFRWMFQAGTVSRSLPLLHRYDYKSAPTVILDGDPCLSDFLRTGLWTGRRTDNGEPASITAHAMHFEHSQIAQFLDARWRYRLAELPCLADVLAAWDRDGGLEALFAACGVDGYIEGRAPGAGFADACLVREAGRQEARSVLVAPTALQQGLLAEPEASWQLVQDWGWDELGRLRQVAIRDGLADTRVRALCADVLAVAHGGLHADDAHHLAYADYVLQSGRSGADRLMETWNSLPGGEGRLQGLLPLHTALHPDCYGRAS</sequence>
<proteinExistence type="predicted"/>